<organism evidence="1">
    <name type="scientific">Guillardia theta (strain CCMP2712)</name>
    <name type="common">Cryptophyte</name>
    <dbReference type="NCBI Taxonomy" id="905079"/>
    <lineage>
        <taxon>Eukaryota</taxon>
        <taxon>Cryptophyceae</taxon>
        <taxon>Pyrenomonadales</taxon>
        <taxon>Geminigeraceae</taxon>
        <taxon>Guillardia</taxon>
    </lineage>
</organism>
<evidence type="ECO:0000313" key="3">
    <source>
        <dbReference type="Proteomes" id="UP000011087"/>
    </source>
</evidence>
<dbReference type="PaxDb" id="55529-EKX36901"/>
<reference evidence="2" key="3">
    <citation type="submission" date="2016-03" db="UniProtKB">
        <authorList>
            <consortium name="EnsemblProtists"/>
        </authorList>
    </citation>
    <scope>IDENTIFICATION</scope>
</reference>
<evidence type="ECO:0000313" key="2">
    <source>
        <dbReference type="EnsemblProtists" id="EKX36901"/>
    </source>
</evidence>
<dbReference type="EnsemblProtists" id="EKX36901">
    <property type="protein sequence ID" value="EKX36901"/>
    <property type="gene ID" value="GUITHDRAFT_165611"/>
</dbReference>
<dbReference type="Proteomes" id="UP000011087">
    <property type="component" value="Unassembled WGS sequence"/>
</dbReference>
<protein>
    <submittedName>
        <fullName evidence="1 2">Uncharacterized protein</fullName>
    </submittedName>
</protein>
<reference evidence="1 3" key="1">
    <citation type="journal article" date="2012" name="Nature">
        <title>Algal genomes reveal evolutionary mosaicism and the fate of nucleomorphs.</title>
        <authorList>
            <consortium name="DOE Joint Genome Institute"/>
            <person name="Curtis B.A."/>
            <person name="Tanifuji G."/>
            <person name="Burki F."/>
            <person name="Gruber A."/>
            <person name="Irimia M."/>
            <person name="Maruyama S."/>
            <person name="Arias M.C."/>
            <person name="Ball S.G."/>
            <person name="Gile G.H."/>
            <person name="Hirakawa Y."/>
            <person name="Hopkins J.F."/>
            <person name="Kuo A."/>
            <person name="Rensing S.A."/>
            <person name="Schmutz J."/>
            <person name="Symeonidi A."/>
            <person name="Elias M."/>
            <person name="Eveleigh R.J."/>
            <person name="Herman E.K."/>
            <person name="Klute M.J."/>
            <person name="Nakayama T."/>
            <person name="Obornik M."/>
            <person name="Reyes-Prieto A."/>
            <person name="Armbrust E.V."/>
            <person name="Aves S.J."/>
            <person name="Beiko R.G."/>
            <person name="Coutinho P."/>
            <person name="Dacks J.B."/>
            <person name="Durnford D.G."/>
            <person name="Fast N.M."/>
            <person name="Green B.R."/>
            <person name="Grisdale C.J."/>
            <person name="Hempel F."/>
            <person name="Henrissat B."/>
            <person name="Hoppner M.P."/>
            <person name="Ishida K."/>
            <person name="Kim E."/>
            <person name="Koreny L."/>
            <person name="Kroth P.G."/>
            <person name="Liu Y."/>
            <person name="Malik S.B."/>
            <person name="Maier U.G."/>
            <person name="McRose D."/>
            <person name="Mock T."/>
            <person name="Neilson J.A."/>
            <person name="Onodera N.T."/>
            <person name="Poole A.M."/>
            <person name="Pritham E.J."/>
            <person name="Richards T.A."/>
            <person name="Rocap G."/>
            <person name="Roy S.W."/>
            <person name="Sarai C."/>
            <person name="Schaack S."/>
            <person name="Shirato S."/>
            <person name="Slamovits C.H."/>
            <person name="Spencer D.F."/>
            <person name="Suzuki S."/>
            <person name="Worden A.Z."/>
            <person name="Zauner S."/>
            <person name="Barry K."/>
            <person name="Bell C."/>
            <person name="Bharti A.K."/>
            <person name="Crow J.A."/>
            <person name="Grimwood J."/>
            <person name="Kramer R."/>
            <person name="Lindquist E."/>
            <person name="Lucas S."/>
            <person name="Salamov A."/>
            <person name="McFadden G.I."/>
            <person name="Lane C.E."/>
            <person name="Keeling P.J."/>
            <person name="Gray M.W."/>
            <person name="Grigoriev I.V."/>
            <person name="Archibald J.M."/>
        </authorList>
    </citation>
    <scope>NUCLEOTIDE SEQUENCE</scope>
    <source>
        <strain evidence="1 3">CCMP2712</strain>
    </source>
</reference>
<proteinExistence type="predicted"/>
<reference evidence="3" key="2">
    <citation type="submission" date="2012-11" db="EMBL/GenBank/DDBJ databases">
        <authorList>
            <person name="Kuo A."/>
            <person name="Curtis B.A."/>
            <person name="Tanifuji G."/>
            <person name="Burki F."/>
            <person name="Gruber A."/>
            <person name="Irimia M."/>
            <person name="Maruyama S."/>
            <person name="Arias M.C."/>
            <person name="Ball S.G."/>
            <person name="Gile G.H."/>
            <person name="Hirakawa Y."/>
            <person name="Hopkins J.F."/>
            <person name="Rensing S.A."/>
            <person name="Schmutz J."/>
            <person name="Symeonidi A."/>
            <person name="Elias M."/>
            <person name="Eveleigh R.J."/>
            <person name="Herman E.K."/>
            <person name="Klute M.J."/>
            <person name="Nakayama T."/>
            <person name="Obornik M."/>
            <person name="Reyes-Prieto A."/>
            <person name="Armbrust E.V."/>
            <person name="Aves S.J."/>
            <person name="Beiko R.G."/>
            <person name="Coutinho P."/>
            <person name="Dacks J.B."/>
            <person name="Durnford D.G."/>
            <person name="Fast N.M."/>
            <person name="Green B.R."/>
            <person name="Grisdale C."/>
            <person name="Hempe F."/>
            <person name="Henrissat B."/>
            <person name="Hoppner M.P."/>
            <person name="Ishida K.-I."/>
            <person name="Kim E."/>
            <person name="Koreny L."/>
            <person name="Kroth P.G."/>
            <person name="Liu Y."/>
            <person name="Malik S.-B."/>
            <person name="Maier U.G."/>
            <person name="McRose D."/>
            <person name="Mock T."/>
            <person name="Neilson J.A."/>
            <person name="Onodera N.T."/>
            <person name="Poole A.M."/>
            <person name="Pritham E.J."/>
            <person name="Richards T.A."/>
            <person name="Rocap G."/>
            <person name="Roy S.W."/>
            <person name="Sarai C."/>
            <person name="Schaack S."/>
            <person name="Shirato S."/>
            <person name="Slamovits C.H."/>
            <person name="Spencer D.F."/>
            <person name="Suzuki S."/>
            <person name="Worden A.Z."/>
            <person name="Zauner S."/>
            <person name="Barry K."/>
            <person name="Bell C."/>
            <person name="Bharti A.K."/>
            <person name="Crow J.A."/>
            <person name="Grimwood J."/>
            <person name="Kramer R."/>
            <person name="Lindquist E."/>
            <person name="Lucas S."/>
            <person name="Salamov A."/>
            <person name="McFadden G.I."/>
            <person name="Lane C.E."/>
            <person name="Keeling P.J."/>
            <person name="Gray M.W."/>
            <person name="Grigoriev I.V."/>
            <person name="Archibald J.M."/>
        </authorList>
    </citation>
    <scope>NUCLEOTIDE SEQUENCE</scope>
    <source>
        <strain evidence="3">CCMP2712</strain>
    </source>
</reference>
<name>L1IKY7_GUITC</name>
<sequence>MAGARAVAAWLSAAALCALLATMMKDDIRVMLKQRLNFLNNYSVRTDDLDKMLEKYRIERDVALAAIGHHSLTEVPAHDPKSEREKLRELRQRAIEKLHRISRGRRDYSLGIKEGDLKTAANPDCDEGDARLGLCGVEVPSPEDEEMHSAEAKVEKQLTAREKADDAERAEIMKQINSKRLAKAQVLMKKLSETDQRINELVHHTLKVAAMAPHTPSGDEG</sequence>
<dbReference type="KEGG" id="gtt:GUITHDRAFT_165611"/>
<evidence type="ECO:0000313" key="1">
    <source>
        <dbReference type="EMBL" id="EKX36901.1"/>
    </source>
</evidence>
<gene>
    <name evidence="1" type="ORF">GUITHDRAFT_165611</name>
</gene>
<dbReference type="HOGENOM" id="CLU_1252695_0_0_1"/>
<dbReference type="RefSeq" id="XP_005823881.1">
    <property type="nucleotide sequence ID" value="XM_005823824.1"/>
</dbReference>
<dbReference type="AlphaFoldDB" id="L1IKY7"/>
<dbReference type="EMBL" id="JH993066">
    <property type="protein sequence ID" value="EKX36901.1"/>
    <property type="molecule type" value="Genomic_DNA"/>
</dbReference>
<dbReference type="GeneID" id="17293610"/>
<keyword evidence="3" id="KW-1185">Reference proteome</keyword>
<accession>L1IKY7</accession>